<feature type="compositionally biased region" description="Polar residues" evidence="4">
    <location>
        <begin position="183"/>
        <end position="200"/>
    </location>
</feature>
<feature type="compositionally biased region" description="Polar residues" evidence="4">
    <location>
        <begin position="617"/>
        <end position="628"/>
    </location>
</feature>
<dbReference type="EMBL" id="CAKKLH010000291">
    <property type="protein sequence ID" value="CAH0109187.1"/>
    <property type="molecule type" value="Genomic_DNA"/>
</dbReference>
<dbReference type="PANTHER" id="PTHR24198:SF165">
    <property type="entry name" value="ANKYRIN REPEAT-CONTAINING PROTEIN-RELATED"/>
    <property type="match status" value="1"/>
</dbReference>
<protein>
    <submittedName>
        <fullName evidence="5">Uncharacterized protein</fullName>
    </submittedName>
</protein>
<dbReference type="Gene3D" id="1.25.40.20">
    <property type="entry name" value="Ankyrin repeat-containing domain"/>
    <property type="match status" value="1"/>
</dbReference>
<dbReference type="PROSITE" id="PS50088">
    <property type="entry name" value="ANK_REPEAT"/>
    <property type="match status" value="1"/>
</dbReference>
<keyword evidence="1" id="KW-0677">Repeat</keyword>
<evidence type="ECO:0000256" key="3">
    <source>
        <dbReference type="PROSITE-ProRule" id="PRU00023"/>
    </source>
</evidence>
<dbReference type="AlphaFoldDB" id="A0A8J2RV95"/>
<dbReference type="OrthoDB" id="10258888at2759"/>
<gene>
    <name evidence="5" type="ORF">DGAL_LOCUS12651</name>
</gene>
<feature type="region of interest" description="Disordered" evidence="4">
    <location>
        <begin position="407"/>
        <end position="435"/>
    </location>
</feature>
<keyword evidence="2 3" id="KW-0040">ANK repeat</keyword>
<sequence length="656" mass="73186">MAIIGGKGDVPLHEAFACGRKDLVLWILRQCQQQYGENGTGSVAAGPAGIGEAHVVNNDGRSPLHIAAINNNVEMCKILIDHGAEINCIMRTARGQLITPLDAALRRGNRGCAKFLQLHGGLAAAKLTDSPALQRALRQAYTENQRRVSVMVHNHAEMMDYPTDSQMSGRSSMIHLPHLAGTKSRTVSRLEDNATQTQVEDSFYSENRDGAEIQLSSAGLRLGETESGLRRRRIRRRAQQRRSLTDPRPPPNDEELRWKSRQRYSDDSGSESDDEQHLPGSRYHQQQRTNMSLYVSDGEAPGTSGSGGTMEAEELTEILIDPVERRDGKFRTKDSGFSDLVGRSEEDINLFICGHPTDGFGYSAGSYSQMNGPDGENLNRSSSSVNNNKTVTHSPLMDEVESSRKRTFLLRRTKSERRSEHDGLSHPPTNPPSERIKYKAEFPISVIRAAQAKTRRYNLERKIFQQLLDLKQMQIRIGQANEQVFAKRLINGFRKDAVTVGLRPYDGSYSFQQLEVYLYSQLRLVQGGRTLLPLVDSATDREDVTNGFYGDVETESTNGGSRTMPVDKCTHTTQRCPHAMYAYTTLPPACYTGVQCAAFIPYHKHHRPVTQQQQQQPNHPGTAKSTTENGRIILPKLNLNNNINQKNNTPSNESSN</sequence>
<organism evidence="5 6">
    <name type="scientific">Daphnia galeata</name>
    <dbReference type="NCBI Taxonomy" id="27404"/>
    <lineage>
        <taxon>Eukaryota</taxon>
        <taxon>Metazoa</taxon>
        <taxon>Ecdysozoa</taxon>
        <taxon>Arthropoda</taxon>
        <taxon>Crustacea</taxon>
        <taxon>Branchiopoda</taxon>
        <taxon>Diplostraca</taxon>
        <taxon>Cladocera</taxon>
        <taxon>Anomopoda</taxon>
        <taxon>Daphniidae</taxon>
        <taxon>Daphnia</taxon>
    </lineage>
</organism>
<dbReference type="PROSITE" id="PS50297">
    <property type="entry name" value="ANK_REP_REGION"/>
    <property type="match status" value="1"/>
</dbReference>
<accession>A0A8J2RV95</accession>
<feature type="region of interest" description="Disordered" evidence="4">
    <location>
        <begin position="607"/>
        <end position="628"/>
    </location>
</feature>
<proteinExistence type="predicted"/>
<dbReference type="InterPro" id="IPR002110">
    <property type="entry name" value="Ankyrin_rpt"/>
</dbReference>
<evidence type="ECO:0000256" key="2">
    <source>
        <dbReference type="ARBA" id="ARBA00023043"/>
    </source>
</evidence>
<dbReference type="Pfam" id="PF12796">
    <property type="entry name" value="Ank_2"/>
    <property type="match status" value="1"/>
</dbReference>
<dbReference type="InterPro" id="IPR036770">
    <property type="entry name" value="Ankyrin_rpt-contain_sf"/>
</dbReference>
<dbReference type="Proteomes" id="UP000789390">
    <property type="component" value="Unassembled WGS sequence"/>
</dbReference>
<evidence type="ECO:0000256" key="4">
    <source>
        <dbReference type="SAM" id="MobiDB-lite"/>
    </source>
</evidence>
<evidence type="ECO:0000256" key="1">
    <source>
        <dbReference type="ARBA" id="ARBA00022737"/>
    </source>
</evidence>
<feature type="compositionally biased region" description="Basic and acidic residues" evidence="4">
    <location>
        <begin position="254"/>
        <end position="266"/>
    </location>
</feature>
<feature type="region of interest" description="Disordered" evidence="4">
    <location>
        <begin position="371"/>
        <end position="391"/>
    </location>
</feature>
<comment type="caution">
    <text evidence="5">The sequence shown here is derived from an EMBL/GenBank/DDBJ whole genome shotgun (WGS) entry which is preliminary data.</text>
</comment>
<feature type="region of interest" description="Disordered" evidence="4">
    <location>
        <begin position="224"/>
        <end position="287"/>
    </location>
</feature>
<feature type="region of interest" description="Disordered" evidence="4">
    <location>
        <begin position="183"/>
        <end position="208"/>
    </location>
</feature>
<evidence type="ECO:0000313" key="6">
    <source>
        <dbReference type="Proteomes" id="UP000789390"/>
    </source>
</evidence>
<name>A0A8J2RV95_9CRUS</name>
<dbReference type="PANTHER" id="PTHR24198">
    <property type="entry name" value="ANKYRIN REPEAT AND PROTEIN KINASE DOMAIN-CONTAINING PROTEIN"/>
    <property type="match status" value="1"/>
</dbReference>
<feature type="compositionally biased region" description="Low complexity" evidence="4">
    <location>
        <begin position="378"/>
        <end position="388"/>
    </location>
</feature>
<feature type="compositionally biased region" description="Basic residues" evidence="4">
    <location>
        <begin position="230"/>
        <end position="240"/>
    </location>
</feature>
<feature type="repeat" description="ANK" evidence="3">
    <location>
        <begin position="59"/>
        <end position="91"/>
    </location>
</feature>
<dbReference type="SUPFAM" id="SSF48403">
    <property type="entry name" value="Ankyrin repeat"/>
    <property type="match status" value="1"/>
</dbReference>
<reference evidence="5" key="1">
    <citation type="submission" date="2021-11" db="EMBL/GenBank/DDBJ databases">
        <authorList>
            <person name="Schell T."/>
        </authorList>
    </citation>
    <scope>NUCLEOTIDE SEQUENCE</scope>
    <source>
        <strain evidence="5">M5</strain>
    </source>
</reference>
<keyword evidence="6" id="KW-1185">Reference proteome</keyword>
<dbReference type="SMART" id="SM00248">
    <property type="entry name" value="ANK"/>
    <property type="match status" value="3"/>
</dbReference>
<evidence type="ECO:0000313" key="5">
    <source>
        <dbReference type="EMBL" id="CAH0109187.1"/>
    </source>
</evidence>